<keyword evidence="7" id="KW-0862">Zinc</keyword>
<evidence type="ECO:0000256" key="2">
    <source>
        <dbReference type="ARBA" id="ARBA00012483"/>
    </source>
</evidence>
<evidence type="ECO:0000256" key="3">
    <source>
        <dbReference type="ARBA" id="ARBA00022679"/>
    </source>
</evidence>
<keyword evidence="4" id="KW-0479">Metal-binding</keyword>
<dbReference type="PANTHER" id="PTHR22937">
    <property type="entry name" value="E3 UBIQUITIN-PROTEIN LIGASE RNF165"/>
    <property type="match status" value="1"/>
</dbReference>
<dbReference type="InterPro" id="IPR001841">
    <property type="entry name" value="Znf_RING"/>
</dbReference>
<dbReference type="SUPFAM" id="SSF57850">
    <property type="entry name" value="RING/U-box"/>
    <property type="match status" value="1"/>
</dbReference>
<proteinExistence type="predicted"/>
<dbReference type="InterPro" id="IPR013083">
    <property type="entry name" value="Znf_RING/FYVE/PHD"/>
</dbReference>
<name>A0A915NJA1_9BILA</name>
<dbReference type="GO" id="GO:0008270">
    <property type="term" value="F:zinc ion binding"/>
    <property type="evidence" value="ECO:0007669"/>
    <property type="project" value="UniProtKB-KW"/>
</dbReference>
<evidence type="ECO:0000256" key="5">
    <source>
        <dbReference type="ARBA" id="ARBA00022771"/>
    </source>
</evidence>
<dbReference type="PROSITE" id="PS50089">
    <property type="entry name" value="ZF_RING_2"/>
    <property type="match status" value="1"/>
</dbReference>
<keyword evidence="6" id="KW-0833">Ubl conjugation pathway</keyword>
<dbReference type="WBParaSite" id="scf7180000418026.g2010">
    <property type="protein sequence ID" value="scf7180000418026.g2010"/>
    <property type="gene ID" value="scf7180000418026.g2010"/>
</dbReference>
<keyword evidence="5 8" id="KW-0863">Zinc-finger</keyword>
<keyword evidence="10" id="KW-1185">Reference proteome</keyword>
<dbReference type="PANTHER" id="PTHR22937:SF65">
    <property type="entry name" value="E3 UBIQUITIN-PROTEIN LIGASE ARK2C"/>
    <property type="match status" value="1"/>
</dbReference>
<evidence type="ECO:0000256" key="6">
    <source>
        <dbReference type="ARBA" id="ARBA00022786"/>
    </source>
</evidence>
<dbReference type="InterPro" id="IPR045191">
    <property type="entry name" value="MBR1/2-like"/>
</dbReference>
<dbReference type="Proteomes" id="UP000887560">
    <property type="component" value="Unplaced"/>
</dbReference>
<dbReference type="SMART" id="SM00184">
    <property type="entry name" value="RING"/>
    <property type="match status" value="1"/>
</dbReference>
<evidence type="ECO:0000313" key="11">
    <source>
        <dbReference type="WBParaSite" id="scf7180000418026.g2010"/>
    </source>
</evidence>
<sequence>MFFLDQFNCVADYLLLSKNIKTRPFGQEIGNEWKIQQGISEMLAVGVTINRKGMEKTMGDKYTDECFKLNGLIKKDVFNVKFGNNVLEVRDILNKMENKYLILSKIYQKKLEKQASCLATFLLKIFGYNKEYLEEYIFNYYKFGEKNKVYKWKYFDKKFCDLNINFVENTKEYKELNKSVKIKIVTEGVSCRICLEEFEIGEFEQRLSCGHEFHELCILNWVYTKNEKEIGLIESKKGCPICRGKINIEGTSSP</sequence>
<reference evidence="11" key="1">
    <citation type="submission" date="2022-11" db="UniProtKB">
        <authorList>
            <consortium name="WormBaseParasite"/>
        </authorList>
    </citation>
    <scope>IDENTIFICATION</scope>
</reference>
<evidence type="ECO:0000256" key="1">
    <source>
        <dbReference type="ARBA" id="ARBA00000900"/>
    </source>
</evidence>
<protein>
    <recommendedName>
        <fullName evidence="2">RING-type E3 ubiquitin transferase</fullName>
        <ecNumber evidence="2">2.3.2.27</ecNumber>
    </recommendedName>
</protein>
<keyword evidence="3" id="KW-0808">Transferase</keyword>
<dbReference type="EC" id="2.3.2.27" evidence="2"/>
<dbReference type="AlphaFoldDB" id="A0A915NJA1"/>
<evidence type="ECO:0000256" key="8">
    <source>
        <dbReference type="PROSITE-ProRule" id="PRU00175"/>
    </source>
</evidence>
<dbReference type="Gene3D" id="3.30.40.10">
    <property type="entry name" value="Zinc/RING finger domain, C3HC4 (zinc finger)"/>
    <property type="match status" value="1"/>
</dbReference>
<dbReference type="Pfam" id="PF13639">
    <property type="entry name" value="zf-RING_2"/>
    <property type="match status" value="1"/>
</dbReference>
<organism evidence="10 11">
    <name type="scientific">Meloidogyne floridensis</name>
    <dbReference type="NCBI Taxonomy" id="298350"/>
    <lineage>
        <taxon>Eukaryota</taxon>
        <taxon>Metazoa</taxon>
        <taxon>Ecdysozoa</taxon>
        <taxon>Nematoda</taxon>
        <taxon>Chromadorea</taxon>
        <taxon>Rhabditida</taxon>
        <taxon>Tylenchina</taxon>
        <taxon>Tylenchomorpha</taxon>
        <taxon>Tylenchoidea</taxon>
        <taxon>Meloidogynidae</taxon>
        <taxon>Meloidogyninae</taxon>
        <taxon>Meloidogyne</taxon>
    </lineage>
</organism>
<evidence type="ECO:0000313" key="10">
    <source>
        <dbReference type="Proteomes" id="UP000887560"/>
    </source>
</evidence>
<accession>A0A915NJA1</accession>
<dbReference type="GO" id="GO:0061630">
    <property type="term" value="F:ubiquitin protein ligase activity"/>
    <property type="evidence" value="ECO:0007669"/>
    <property type="project" value="UniProtKB-EC"/>
</dbReference>
<dbReference type="CDD" id="cd16448">
    <property type="entry name" value="RING-H2"/>
    <property type="match status" value="1"/>
</dbReference>
<evidence type="ECO:0000256" key="7">
    <source>
        <dbReference type="ARBA" id="ARBA00022833"/>
    </source>
</evidence>
<comment type="catalytic activity">
    <reaction evidence="1">
        <text>S-ubiquitinyl-[E2 ubiquitin-conjugating enzyme]-L-cysteine + [acceptor protein]-L-lysine = [E2 ubiquitin-conjugating enzyme]-L-cysteine + N(6)-ubiquitinyl-[acceptor protein]-L-lysine.</text>
        <dbReference type="EC" id="2.3.2.27"/>
    </reaction>
</comment>
<feature type="domain" description="RING-type" evidence="9">
    <location>
        <begin position="191"/>
        <end position="243"/>
    </location>
</feature>
<evidence type="ECO:0000259" key="9">
    <source>
        <dbReference type="PROSITE" id="PS50089"/>
    </source>
</evidence>
<evidence type="ECO:0000256" key="4">
    <source>
        <dbReference type="ARBA" id="ARBA00022723"/>
    </source>
</evidence>